<sequence length="33" mass="3882">MYLGMMFEVNLLKIIQKVSLKFVGNIVIWVIIK</sequence>
<comment type="caution">
    <text evidence="1">The sequence shown here is derived from an EMBL/GenBank/DDBJ whole genome shotgun (WGS) entry which is preliminary data.</text>
</comment>
<gene>
    <name evidence="1" type="ORF">C8D97_102294</name>
</gene>
<dbReference type="EMBL" id="QGGU01000002">
    <property type="protein sequence ID" value="PWK53904.1"/>
    <property type="molecule type" value="Genomic_DNA"/>
</dbReference>
<evidence type="ECO:0000313" key="2">
    <source>
        <dbReference type="Proteomes" id="UP000245790"/>
    </source>
</evidence>
<keyword evidence="2" id="KW-1185">Reference proteome</keyword>
<evidence type="ECO:0000313" key="1">
    <source>
        <dbReference type="EMBL" id="PWK53904.1"/>
    </source>
</evidence>
<dbReference type="AlphaFoldDB" id="A0A316FYX2"/>
<dbReference type="Proteomes" id="UP000245790">
    <property type="component" value="Unassembled WGS sequence"/>
</dbReference>
<proteinExistence type="predicted"/>
<reference evidence="1 2" key="1">
    <citation type="submission" date="2018-05" db="EMBL/GenBank/DDBJ databases">
        <title>Genomic Encyclopedia of Type Strains, Phase IV (KMG-IV): sequencing the most valuable type-strain genomes for metagenomic binning, comparative biology and taxonomic classification.</title>
        <authorList>
            <person name="Goeker M."/>
        </authorList>
    </citation>
    <scope>NUCLEOTIDE SEQUENCE [LARGE SCALE GENOMIC DNA]</scope>
    <source>
        <strain evidence="1 2">DSM 25350</strain>
    </source>
</reference>
<name>A0A316FYX2_9GAMM</name>
<organism evidence="1 2">
    <name type="scientific">Pleionea mediterranea</name>
    <dbReference type="NCBI Taxonomy" id="523701"/>
    <lineage>
        <taxon>Bacteria</taxon>
        <taxon>Pseudomonadati</taxon>
        <taxon>Pseudomonadota</taxon>
        <taxon>Gammaproteobacteria</taxon>
        <taxon>Oceanospirillales</taxon>
        <taxon>Pleioneaceae</taxon>
        <taxon>Pleionea</taxon>
    </lineage>
</organism>
<accession>A0A316FYX2</accession>
<protein>
    <submittedName>
        <fullName evidence="1">Uncharacterized protein</fullName>
    </submittedName>
</protein>